<dbReference type="SUPFAM" id="SSF53474">
    <property type="entry name" value="alpha/beta-Hydrolases"/>
    <property type="match status" value="1"/>
</dbReference>
<dbReference type="PANTHER" id="PTHR11614">
    <property type="entry name" value="PHOSPHOLIPASE-RELATED"/>
    <property type="match status" value="1"/>
</dbReference>
<organism evidence="2 3">
    <name type="scientific">Nocardia acididurans</name>
    <dbReference type="NCBI Taxonomy" id="2802282"/>
    <lineage>
        <taxon>Bacteria</taxon>
        <taxon>Bacillati</taxon>
        <taxon>Actinomycetota</taxon>
        <taxon>Actinomycetes</taxon>
        <taxon>Mycobacteriales</taxon>
        <taxon>Nocardiaceae</taxon>
        <taxon>Nocardia</taxon>
    </lineage>
</organism>
<dbReference type="Pfam" id="PF12146">
    <property type="entry name" value="Hydrolase_4"/>
    <property type="match status" value="1"/>
</dbReference>
<evidence type="ECO:0000259" key="1">
    <source>
        <dbReference type="Pfam" id="PF12146"/>
    </source>
</evidence>
<name>A0ABS1MDU2_9NOCA</name>
<gene>
    <name evidence="2" type="ORF">JK358_30930</name>
</gene>
<evidence type="ECO:0000313" key="3">
    <source>
        <dbReference type="Proteomes" id="UP000602198"/>
    </source>
</evidence>
<sequence>MNYRIWRVDDDVTAVLVFLHGIGQCSADYHRYGRAMNRHGIEVWGLDHPGHGLSEGEPDTLPPIPHLVANAEILLSMARAARPTAPLVLAGHSLGAGVALLAMHANGPGAQEVCALALTGTPSREVIMELPGPPVPALLVHGADDRIAAIEPVRRWASHSPAIEFREFGDAGHDLLHEPVRHEVHSLIIEFVRRTRPGRTFGTVPPVRLRALGHHPPALERPISAPIP</sequence>
<dbReference type="InterPro" id="IPR029058">
    <property type="entry name" value="AB_hydrolase_fold"/>
</dbReference>
<dbReference type="Proteomes" id="UP000602198">
    <property type="component" value="Unassembled WGS sequence"/>
</dbReference>
<proteinExistence type="predicted"/>
<comment type="caution">
    <text evidence="2">The sequence shown here is derived from an EMBL/GenBank/DDBJ whole genome shotgun (WGS) entry which is preliminary data.</text>
</comment>
<evidence type="ECO:0000313" key="2">
    <source>
        <dbReference type="EMBL" id="MBL1078826.1"/>
    </source>
</evidence>
<keyword evidence="2" id="KW-0378">Hydrolase</keyword>
<accession>A0ABS1MDU2</accession>
<dbReference type="InterPro" id="IPR051044">
    <property type="entry name" value="MAG_DAG_Lipase"/>
</dbReference>
<dbReference type="InterPro" id="IPR022742">
    <property type="entry name" value="Hydrolase_4"/>
</dbReference>
<dbReference type="GO" id="GO:0016787">
    <property type="term" value="F:hydrolase activity"/>
    <property type="evidence" value="ECO:0007669"/>
    <property type="project" value="UniProtKB-KW"/>
</dbReference>
<dbReference type="EMBL" id="JAERRJ010000013">
    <property type="protein sequence ID" value="MBL1078826.1"/>
    <property type="molecule type" value="Genomic_DNA"/>
</dbReference>
<feature type="domain" description="Serine aminopeptidase S33" evidence="1">
    <location>
        <begin position="12"/>
        <end position="120"/>
    </location>
</feature>
<dbReference type="Gene3D" id="3.40.50.1820">
    <property type="entry name" value="alpha/beta hydrolase"/>
    <property type="match status" value="2"/>
</dbReference>
<protein>
    <submittedName>
        <fullName evidence="2">Alpha/beta fold hydrolase</fullName>
    </submittedName>
</protein>
<keyword evidence="3" id="KW-1185">Reference proteome</keyword>
<reference evidence="2 3" key="1">
    <citation type="submission" date="2021-01" db="EMBL/GenBank/DDBJ databases">
        <title>WGS of actinomycetes isolated from Thailand.</title>
        <authorList>
            <person name="Thawai C."/>
        </authorList>
    </citation>
    <scope>NUCLEOTIDE SEQUENCE [LARGE SCALE GENOMIC DNA]</scope>
    <source>
        <strain evidence="2 3">LPG 2</strain>
    </source>
</reference>